<feature type="compositionally biased region" description="Basic and acidic residues" evidence="1">
    <location>
        <begin position="230"/>
        <end position="253"/>
    </location>
</feature>
<feature type="region of interest" description="Disordered" evidence="1">
    <location>
        <begin position="127"/>
        <end position="147"/>
    </location>
</feature>
<dbReference type="EMBL" id="PYSW02000014">
    <property type="protein sequence ID" value="KAG2387072.1"/>
    <property type="molecule type" value="Genomic_DNA"/>
</dbReference>
<name>A0AA88KR67_NAELO</name>
<evidence type="ECO:0000313" key="2">
    <source>
        <dbReference type="EMBL" id="KAG2387072.1"/>
    </source>
</evidence>
<dbReference type="RefSeq" id="XP_044551064.1">
    <property type="nucleotide sequence ID" value="XM_044691489.1"/>
</dbReference>
<comment type="caution">
    <text evidence="2">The sequence shown here is derived from an EMBL/GenBank/DDBJ whole genome shotgun (WGS) entry which is preliminary data.</text>
</comment>
<sequence length="253" mass="28982">MHFSKGDHYKHKYPQNASSSSSSTLYFPPIPPLSVNHLPFPNDEPFPQQSFMARSPRRSNLPLIDTNPNRDNLLHSSIDNHLNQGHHPSFLFASSKTSLLQLNESLIMMENQPPSSSTSTFPNLVPPLSIHSTGEMNQHSDLNQQPPVSARSIRFNLDPIIHEEEESKKPHKKKPRENKPRVPSVSFPSNPITMPQDEDQFEIDPTQKERIARRPKTPRTPELALNSDYVSRDWTRGGEEESKESEQEKERRK</sequence>
<accession>A0AA88KR67</accession>
<dbReference type="GeneID" id="68094563"/>
<feature type="region of interest" description="Disordered" evidence="1">
    <location>
        <begin position="161"/>
        <end position="253"/>
    </location>
</feature>
<protein>
    <submittedName>
        <fullName evidence="2">Uncharacterized protein</fullName>
    </submittedName>
</protein>
<proteinExistence type="predicted"/>
<gene>
    <name evidence="2" type="ORF">C9374_002107</name>
</gene>
<evidence type="ECO:0000256" key="1">
    <source>
        <dbReference type="SAM" id="MobiDB-lite"/>
    </source>
</evidence>
<dbReference type="Proteomes" id="UP000816034">
    <property type="component" value="Unassembled WGS sequence"/>
</dbReference>
<evidence type="ECO:0000313" key="3">
    <source>
        <dbReference type="Proteomes" id="UP000816034"/>
    </source>
</evidence>
<organism evidence="2 3">
    <name type="scientific">Naegleria lovaniensis</name>
    <name type="common">Amoeba</name>
    <dbReference type="NCBI Taxonomy" id="51637"/>
    <lineage>
        <taxon>Eukaryota</taxon>
        <taxon>Discoba</taxon>
        <taxon>Heterolobosea</taxon>
        <taxon>Tetramitia</taxon>
        <taxon>Eutetramitia</taxon>
        <taxon>Vahlkampfiidae</taxon>
        <taxon>Naegleria</taxon>
    </lineage>
</organism>
<dbReference type="AlphaFoldDB" id="A0AA88KR67"/>
<reference evidence="2 3" key="1">
    <citation type="journal article" date="2018" name="BMC Genomics">
        <title>The genome of Naegleria lovaniensis, the basis for a comparative approach to unravel pathogenicity factors of the human pathogenic amoeba N. fowleri.</title>
        <authorList>
            <person name="Liechti N."/>
            <person name="Schurch N."/>
            <person name="Bruggmann R."/>
            <person name="Wittwer M."/>
        </authorList>
    </citation>
    <scope>NUCLEOTIDE SEQUENCE [LARGE SCALE GENOMIC DNA]</scope>
    <source>
        <strain evidence="2 3">ATCC 30569</strain>
    </source>
</reference>
<feature type="region of interest" description="Disordered" evidence="1">
    <location>
        <begin position="1"/>
        <end position="22"/>
    </location>
</feature>
<keyword evidence="3" id="KW-1185">Reference proteome</keyword>
<feature type="compositionally biased region" description="Polar residues" evidence="1">
    <location>
        <begin position="130"/>
        <end position="147"/>
    </location>
</feature>